<organism evidence="2 3">
    <name type="scientific">Lysinibacillus capsici</name>
    <dbReference type="NCBI Taxonomy" id="2115968"/>
    <lineage>
        <taxon>Bacteria</taxon>
        <taxon>Bacillati</taxon>
        <taxon>Bacillota</taxon>
        <taxon>Bacilli</taxon>
        <taxon>Bacillales</taxon>
        <taxon>Bacillaceae</taxon>
        <taxon>Lysinibacillus</taxon>
    </lineage>
</organism>
<gene>
    <name evidence="2" type="ORF">NCTC7582_00024</name>
</gene>
<feature type="transmembrane region" description="Helical" evidence="1">
    <location>
        <begin position="36"/>
        <end position="57"/>
    </location>
</feature>
<evidence type="ECO:0000256" key="1">
    <source>
        <dbReference type="SAM" id="Phobius"/>
    </source>
</evidence>
<dbReference type="Proteomes" id="UP000251431">
    <property type="component" value="Unassembled WGS sequence"/>
</dbReference>
<protein>
    <submittedName>
        <fullName evidence="2">Uncharacterized protein</fullName>
    </submittedName>
</protein>
<accession>A0A2X0XE53</accession>
<dbReference type="EMBL" id="UAQE01000001">
    <property type="protein sequence ID" value="SPT95523.1"/>
    <property type="molecule type" value="Genomic_DNA"/>
</dbReference>
<reference evidence="2 3" key="1">
    <citation type="submission" date="2018-06" db="EMBL/GenBank/DDBJ databases">
        <authorList>
            <consortium name="Pathogen Informatics"/>
            <person name="Doyle S."/>
        </authorList>
    </citation>
    <scope>NUCLEOTIDE SEQUENCE [LARGE SCALE GENOMIC DNA]</scope>
    <source>
        <strain evidence="2 3">NCTC7582</strain>
    </source>
</reference>
<name>A0A2X0XE53_9BACI</name>
<sequence>MKKFLHLMIIALVGLYFIYSLTSTFLNIKGYNGADFIVLAIILVIVALFEGFLILLYRRTYSTEAVEARKQREANRKREKFDAESKVLGSRVRQQLFNADLSIKVKHTAVLPIAEGAEIFVYRCTDRVIFERAQDTIELDINKVTDILIETDVEIQKSWVSSARGAIAGDNLFGSLGAIIGGRAKEKTSTVIEKYLIFAYEKNDEQKYISLEVTNEPNANLFNSNYYNLSNNERRFTSL</sequence>
<proteinExistence type="predicted"/>
<dbReference type="AlphaFoldDB" id="A0A2X0XE53"/>
<keyword evidence="1" id="KW-0472">Membrane</keyword>
<evidence type="ECO:0000313" key="2">
    <source>
        <dbReference type="EMBL" id="SPT95523.1"/>
    </source>
</evidence>
<keyword evidence="1" id="KW-1133">Transmembrane helix</keyword>
<keyword evidence="1" id="KW-0812">Transmembrane</keyword>
<evidence type="ECO:0000313" key="3">
    <source>
        <dbReference type="Proteomes" id="UP000251431"/>
    </source>
</evidence>
<dbReference type="RefSeq" id="WP_112116135.1">
    <property type="nucleotide sequence ID" value="NZ_UAQE01000001.1"/>
</dbReference>